<proteinExistence type="predicted"/>
<organism evidence="2 3">
    <name type="scientific">Aurantiacibacter gilvus</name>
    <dbReference type="NCBI Taxonomy" id="3139141"/>
    <lineage>
        <taxon>Bacteria</taxon>
        <taxon>Pseudomonadati</taxon>
        <taxon>Pseudomonadota</taxon>
        <taxon>Alphaproteobacteria</taxon>
        <taxon>Sphingomonadales</taxon>
        <taxon>Erythrobacteraceae</taxon>
        <taxon>Aurantiacibacter</taxon>
    </lineage>
</organism>
<dbReference type="Proteomes" id="UP001497045">
    <property type="component" value="Unassembled WGS sequence"/>
</dbReference>
<dbReference type="EMBL" id="JBBYHV010000001">
    <property type="protein sequence ID" value="MEL1250964.1"/>
    <property type="molecule type" value="Genomic_DNA"/>
</dbReference>
<dbReference type="RefSeq" id="WP_341673476.1">
    <property type="nucleotide sequence ID" value="NZ_JBBYHV010000001.1"/>
</dbReference>
<evidence type="ECO:0000313" key="3">
    <source>
        <dbReference type="Proteomes" id="UP001497045"/>
    </source>
</evidence>
<reference evidence="2 3" key="1">
    <citation type="submission" date="2024-04" db="EMBL/GenBank/DDBJ databases">
        <title>Aurantiacibacter sp. DGU6 16S ribosomal RNA gene Genome sequencing and assembly.</title>
        <authorList>
            <person name="Park S."/>
        </authorList>
    </citation>
    <scope>NUCLEOTIDE SEQUENCE [LARGE SCALE GENOMIC DNA]</scope>
    <source>
        <strain evidence="2 3">DGU6</strain>
    </source>
</reference>
<dbReference type="InterPro" id="IPR005939">
    <property type="entry name" value="BLH_phosphatase-like"/>
</dbReference>
<dbReference type="Pfam" id="PF04273">
    <property type="entry name" value="BLH_phosphatase"/>
    <property type="match status" value="1"/>
</dbReference>
<evidence type="ECO:0000259" key="1">
    <source>
        <dbReference type="Pfam" id="PF04273"/>
    </source>
</evidence>
<accession>A0ABU9IEW5</accession>
<evidence type="ECO:0000313" key="2">
    <source>
        <dbReference type="EMBL" id="MEL1250964.1"/>
    </source>
</evidence>
<gene>
    <name evidence="2" type="ORF">AAEO60_09795</name>
</gene>
<dbReference type="Gene3D" id="3.90.190.10">
    <property type="entry name" value="Protein tyrosine phosphatase superfamily"/>
    <property type="match status" value="1"/>
</dbReference>
<dbReference type="NCBIfam" id="TIGR01244">
    <property type="entry name" value="TIGR01244 family sulfur transferase"/>
    <property type="match status" value="1"/>
</dbReference>
<keyword evidence="2" id="KW-0808">Transferase</keyword>
<dbReference type="GO" id="GO:0016740">
    <property type="term" value="F:transferase activity"/>
    <property type="evidence" value="ECO:0007669"/>
    <property type="project" value="UniProtKB-KW"/>
</dbReference>
<protein>
    <submittedName>
        <fullName evidence="2">TIGR01244 family sulfur transferase</fullName>
    </submittedName>
</protein>
<dbReference type="SUPFAM" id="SSF52799">
    <property type="entry name" value="(Phosphotyrosine protein) phosphatases II"/>
    <property type="match status" value="1"/>
</dbReference>
<keyword evidence="3" id="KW-1185">Reference proteome</keyword>
<feature type="domain" description="Beta-lactamase hydrolase-like protein phosphatase-like" evidence="1">
    <location>
        <begin position="5"/>
        <end position="107"/>
    </location>
</feature>
<comment type="caution">
    <text evidence="2">The sequence shown here is derived from an EMBL/GenBank/DDBJ whole genome shotgun (WGS) entry which is preliminary data.</text>
</comment>
<dbReference type="InterPro" id="IPR029021">
    <property type="entry name" value="Prot-tyrosine_phosphatase-like"/>
</dbReference>
<name>A0ABU9IEW5_9SPHN</name>
<sequence length="135" mass="13947">MQVNKVSDKYSVAGQILPADVAALKEAGFGTIICNRPDGEAEGQPPVAEIAQAAAAAGLAFEHNPIESGAPTPEAVARQGELCAAADAPVFAYCASGKRSTMLWTLANPEGLDADERLSCAEAAGYDFEALRPQL</sequence>